<gene>
    <name evidence="2" type="ORF">MKW98_031322</name>
</gene>
<proteinExistence type="predicted"/>
<dbReference type="PANTHER" id="PTHR31973">
    <property type="entry name" value="POLYPROTEIN, PUTATIVE-RELATED"/>
    <property type="match status" value="1"/>
</dbReference>
<feature type="non-terminal residue" evidence="2">
    <location>
        <position position="1"/>
    </location>
</feature>
<evidence type="ECO:0000259" key="1">
    <source>
        <dbReference type="Pfam" id="PF10551"/>
    </source>
</evidence>
<evidence type="ECO:0000313" key="2">
    <source>
        <dbReference type="EMBL" id="KAI3863730.1"/>
    </source>
</evidence>
<comment type="caution">
    <text evidence="2">The sequence shown here is derived from an EMBL/GenBank/DDBJ whole genome shotgun (WGS) entry which is preliminary data.</text>
</comment>
<dbReference type="Proteomes" id="UP001202328">
    <property type="component" value="Unassembled WGS sequence"/>
</dbReference>
<evidence type="ECO:0000313" key="3">
    <source>
        <dbReference type="Proteomes" id="UP001202328"/>
    </source>
</evidence>
<dbReference type="InterPro" id="IPR018289">
    <property type="entry name" value="MULE_transposase_dom"/>
</dbReference>
<keyword evidence="3" id="KW-1185">Reference proteome</keyword>
<feature type="domain" description="MULE transposase" evidence="1">
    <location>
        <begin position="204"/>
        <end position="300"/>
    </location>
</feature>
<dbReference type="PANTHER" id="PTHR31973:SF187">
    <property type="entry name" value="MUTATOR TRANSPOSASE MUDRA PROTEIN"/>
    <property type="match status" value="1"/>
</dbReference>
<dbReference type="AlphaFoldDB" id="A0AAD4S5P2"/>
<sequence length="311" mass="36726">MWNTDTTILDKCWIGQEWETYHHCKDYIKDQQIFQNYDIKQLKNTHFKQSYECVQKESQGCEWWIYCSKFNKVSFKCKSRFFEHTCATIHGIINPVAKARMMLEKYKAHQNYKPKDFISEIKLAHGVHISYMTAWHARHLYIERVLGNFEERYSFLPEFCKQLRLKNPGSVTICKTDESGKFLYCCIAYKCSIDGFVNGGRPLLGLDSTHLNGKYMGVLLAITSLDGNNGLFPISIFLCRSENKEMWIEFLRIMAPYLKQHKKALTSISDRQKGLKDGVDVNFSDVNHYHRFCMRHIWKNMKKYHPGQHLE</sequence>
<protein>
    <recommendedName>
        <fullName evidence="1">MULE transposase domain-containing protein</fullName>
    </recommendedName>
</protein>
<reference evidence="2" key="1">
    <citation type="submission" date="2022-04" db="EMBL/GenBank/DDBJ databases">
        <title>A functionally conserved STORR gene fusion in Papaver species that diverged 16.8 million years ago.</title>
        <authorList>
            <person name="Catania T."/>
        </authorList>
    </citation>
    <scope>NUCLEOTIDE SEQUENCE</scope>
    <source>
        <strain evidence="2">S-188037</strain>
    </source>
</reference>
<dbReference type="Pfam" id="PF10551">
    <property type="entry name" value="MULE"/>
    <property type="match status" value="1"/>
</dbReference>
<organism evidence="2 3">
    <name type="scientific">Papaver atlanticum</name>
    <dbReference type="NCBI Taxonomy" id="357466"/>
    <lineage>
        <taxon>Eukaryota</taxon>
        <taxon>Viridiplantae</taxon>
        <taxon>Streptophyta</taxon>
        <taxon>Embryophyta</taxon>
        <taxon>Tracheophyta</taxon>
        <taxon>Spermatophyta</taxon>
        <taxon>Magnoliopsida</taxon>
        <taxon>Ranunculales</taxon>
        <taxon>Papaveraceae</taxon>
        <taxon>Papaveroideae</taxon>
        <taxon>Papaver</taxon>
    </lineage>
</organism>
<accession>A0AAD4S5P2</accession>
<dbReference type="EMBL" id="JAJJMB010014022">
    <property type="protein sequence ID" value="KAI3863730.1"/>
    <property type="molecule type" value="Genomic_DNA"/>
</dbReference>
<name>A0AAD4S5P2_9MAGN</name>